<feature type="chain" id="PRO_5015483090" description="TonB-like protein" evidence="1">
    <location>
        <begin position="24"/>
        <end position="171"/>
    </location>
</feature>
<evidence type="ECO:0008006" key="4">
    <source>
        <dbReference type="Google" id="ProtNLM"/>
    </source>
</evidence>
<dbReference type="RefSeq" id="WP_108113459.1">
    <property type="nucleotide sequence ID" value="NZ_QBKT01000001.1"/>
</dbReference>
<dbReference type="PROSITE" id="PS51257">
    <property type="entry name" value="PROKAR_LIPOPROTEIN"/>
    <property type="match status" value="1"/>
</dbReference>
<organism evidence="2 3">
    <name type="scientific">Kordia periserrulae</name>
    <dbReference type="NCBI Taxonomy" id="701523"/>
    <lineage>
        <taxon>Bacteria</taxon>
        <taxon>Pseudomonadati</taxon>
        <taxon>Bacteroidota</taxon>
        <taxon>Flavobacteriia</taxon>
        <taxon>Flavobacteriales</taxon>
        <taxon>Flavobacteriaceae</taxon>
        <taxon>Kordia</taxon>
    </lineage>
</organism>
<accession>A0A2T6C754</accession>
<sequence length="171" mass="19786">MKANKTYIYIALLLVFLSCNSKKETEVTQKPEYLDDIGDTTFNPALDNANFKFCDSTNVLHKRASVAYTGGITAMEKELIKKYKKQPAFESFTGYFFIRFAVNCNNESGRFRWEIVDEEFKETSCPKALEEEIISTVKSLQQWNYPIYRGKSYDGYTFIIVKLKNGNILRS</sequence>
<evidence type="ECO:0000256" key="1">
    <source>
        <dbReference type="SAM" id="SignalP"/>
    </source>
</evidence>
<dbReference type="AlphaFoldDB" id="A0A2T6C754"/>
<name>A0A2T6C754_9FLAO</name>
<evidence type="ECO:0000313" key="3">
    <source>
        <dbReference type="Proteomes" id="UP000244090"/>
    </source>
</evidence>
<reference evidence="2 3" key="1">
    <citation type="submission" date="2018-04" db="EMBL/GenBank/DDBJ databases">
        <title>Genomic Encyclopedia of Archaeal and Bacterial Type Strains, Phase II (KMG-II): from individual species to whole genera.</title>
        <authorList>
            <person name="Goeker M."/>
        </authorList>
    </citation>
    <scope>NUCLEOTIDE SEQUENCE [LARGE SCALE GENOMIC DNA]</scope>
    <source>
        <strain evidence="2 3">DSM 25731</strain>
    </source>
</reference>
<comment type="caution">
    <text evidence="2">The sequence shown here is derived from an EMBL/GenBank/DDBJ whole genome shotgun (WGS) entry which is preliminary data.</text>
</comment>
<keyword evidence="3" id="KW-1185">Reference proteome</keyword>
<feature type="signal peptide" evidence="1">
    <location>
        <begin position="1"/>
        <end position="23"/>
    </location>
</feature>
<keyword evidence="1" id="KW-0732">Signal</keyword>
<dbReference type="Proteomes" id="UP000244090">
    <property type="component" value="Unassembled WGS sequence"/>
</dbReference>
<dbReference type="OrthoDB" id="883593at2"/>
<gene>
    <name evidence="2" type="ORF">C8N46_101726</name>
</gene>
<dbReference type="EMBL" id="QBKT01000001">
    <property type="protein sequence ID" value="PTX64116.1"/>
    <property type="molecule type" value="Genomic_DNA"/>
</dbReference>
<protein>
    <recommendedName>
        <fullName evidence="4">TonB-like protein</fullName>
    </recommendedName>
</protein>
<proteinExistence type="predicted"/>
<evidence type="ECO:0000313" key="2">
    <source>
        <dbReference type="EMBL" id="PTX64116.1"/>
    </source>
</evidence>